<dbReference type="AlphaFoldDB" id="A0A6C0K715"/>
<dbReference type="CDD" id="cd01049">
    <property type="entry name" value="RNRR2"/>
    <property type="match status" value="1"/>
</dbReference>
<organism evidence="3">
    <name type="scientific">viral metagenome</name>
    <dbReference type="NCBI Taxonomy" id="1070528"/>
    <lineage>
        <taxon>unclassified sequences</taxon>
        <taxon>metagenomes</taxon>
        <taxon>organismal metagenomes</taxon>
    </lineage>
</organism>
<evidence type="ECO:0000256" key="2">
    <source>
        <dbReference type="SAM" id="Phobius"/>
    </source>
</evidence>
<feature type="transmembrane region" description="Helical" evidence="2">
    <location>
        <begin position="183"/>
        <end position="204"/>
    </location>
</feature>
<protein>
    <submittedName>
        <fullName evidence="3">Uncharacterized protein</fullName>
    </submittedName>
</protein>
<comment type="similarity">
    <text evidence="1">Belongs to the ribonucleoside diphosphate reductase small chain family.</text>
</comment>
<keyword evidence="2" id="KW-0472">Membrane</keyword>
<dbReference type="PANTHER" id="PTHR23409">
    <property type="entry name" value="RIBONUCLEOSIDE-DIPHOSPHATE REDUCTASE SMALL CHAIN"/>
    <property type="match status" value="1"/>
</dbReference>
<dbReference type="PANTHER" id="PTHR23409:SF18">
    <property type="entry name" value="RIBONUCLEOSIDE-DIPHOSPHATE REDUCTASE SUBUNIT M2"/>
    <property type="match status" value="1"/>
</dbReference>
<dbReference type="GO" id="GO:0009263">
    <property type="term" value="P:deoxyribonucleotide biosynthetic process"/>
    <property type="evidence" value="ECO:0007669"/>
    <property type="project" value="InterPro"/>
</dbReference>
<dbReference type="Gene3D" id="1.10.620.20">
    <property type="entry name" value="Ribonucleotide Reductase, subunit A"/>
    <property type="match status" value="1"/>
</dbReference>
<dbReference type="InterPro" id="IPR000358">
    <property type="entry name" value="RNR_small_fam"/>
</dbReference>
<proteinExistence type="inferred from homology"/>
<evidence type="ECO:0000256" key="1">
    <source>
        <dbReference type="ARBA" id="ARBA00009303"/>
    </source>
</evidence>
<dbReference type="Pfam" id="PF00268">
    <property type="entry name" value="Ribonuc_red_sm"/>
    <property type="match status" value="1"/>
</dbReference>
<evidence type="ECO:0000313" key="3">
    <source>
        <dbReference type="EMBL" id="QHU13509.1"/>
    </source>
</evidence>
<dbReference type="InterPro" id="IPR033909">
    <property type="entry name" value="RNR_small"/>
</dbReference>
<accession>A0A6C0K715</accession>
<keyword evidence="2" id="KW-0812">Transmembrane</keyword>
<dbReference type="InterPro" id="IPR030475">
    <property type="entry name" value="RNR_small_AS"/>
</dbReference>
<dbReference type="InterPro" id="IPR012348">
    <property type="entry name" value="RNR-like"/>
</dbReference>
<name>A0A6C0K715_9ZZZZ</name>
<sequence length="350" mass="41139">MNYFSKYHINIYCYYNIMSISNVSAEPFEPLLEPSNRLTIFPIEHYDMWEMYKKALSCFWTPEELDLSKDLVDFNNLNKNEQFFIKQILAFFSSSDTIVNINLGERFLNDVQVLEAKFFYAFQMSIENIHSETYSLLIDTYFKEPKEKHEALDAINYMPCIKKKAEWCFKWINDERAPFSQRLLAFALVEGVFFSGAFCSIFWLKERGLMQGLSFSNELISRDEGMHVEFAVLLYSKIVNRLPQEVVHNIVREAVEVEKNFIIESIPCSMLGMNSALMSVYIEFIADRLLTQLNYDKIWNSNNPFPFMERISIESKTNFFESRVSQYSKANVGGKQEHTDIRKFSLDADF</sequence>
<dbReference type="PROSITE" id="PS00368">
    <property type="entry name" value="RIBORED_SMALL"/>
    <property type="match status" value="1"/>
</dbReference>
<keyword evidence="2" id="KW-1133">Transmembrane helix</keyword>
<reference evidence="3" key="1">
    <citation type="journal article" date="2020" name="Nature">
        <title>Giant virus diversity and host interactions through global metagenomics.</title>
        <authorList>
            <person name="Schulz F."/>
            <person name="Roux S."/>
            <person name="Paez-Espino D."/>
            <person name="Jungbluth S."/>
            <person name="Walsh D.A."/>
            <person name="Denef V.J."/>
            <person name="McMahon K.D."/>
            <person name="Konstantinidis K.T."/>
            <person name="Eloe-Fadrosh E.A."/>
            <person name="Kyrpides N.C."/>
            <person name="Woyke T."/>
        </authorList>
    </citation>
    <scope>NUCLEOTIDE SEQUENCE</scope>
    <source>
        <strain evidence="3">GVMAG-S-1101178-73</strain>
    </source>
</reference>
<dbReference type="EMBL" id="MN740821">
    <property type="protein sequence ID" value="QHU13509.1"/>
    <property type="molecule type" value="Genomic_DNA"/>
</dbReference>
<dbReference type="GO" id="GO:0016491">
    <property type="term" value="F:oxidoreductase activity"/>
    <property type="evidence" value="ECO:0007669"/>
    <property type="project" value="InterPro"/>
</dbReference>
<dbReference type="SUPFAM" id="SSF47240">
    <property type="entry name" value="Ferritin-like"/>
    <property type="match status" value="1"/>
</dbReference>
<dbReference type="InterPro" id="IPR009078">
    <property type="entry name" value="Ferritin-like_SF"/>
</dbReference>